<proteinExistence type="predicted"/>
<dbReference type="InterPro" id="IPR008922">
    <property type="entry name" value="Di-copper_centre_dom_sf"/>
</dbReference>
<organism evidence="4 5">
    <name type="scientific">Ancylostoma ceylanicum</name>
    <dbReference type="NCBI Taxonomy" id="53326"/>
    <lineage>
        <taxon>Eukaryota</taxon>
        <taxon>Metazoa</taxon>
        <taxon>Ecdysozoa</taxon>
        <taxon>Nematoda</taxon>
        <taxon>Chromadorea</taxon>
        <taxon>Rhabditida</taxon>
        <taxon>Rhabditina</taxon>
        <taxon>Rhabditomorpha</taxon>
        <taxon>Strongyloidea</taxon>
        <taxon>Ancylostomatidae</taxon>
        <taxon>Ancylostomatinae</taxon>
        <taxon>Ancylostoma</taxon>
    </lineage>
</organism>
<dbReference type="PANTHER" id="PTHR11474">
    <property type="entry name" value="TYROSINASE FAMILY MEMBER"/>
    <property type="match status" value="1"/>
</dbReference>
<dbReference type="EMBL" id="KE124897">
    <property type="protein sequence ID" value="EPB75541.1"/>
    <property type="molecule type" value="Genomic_DNA"/>
</dbReference>
<dbReference type="AlphaFoldDB" id="A0A0D6LZL4"/>
<evidence type="ECO:0000259" key="3">
    <source>
        <dbReference type="PROSITE" id="PS00498"/>
    </source>
</evidence>
<dbReference type="PROSITE" id="PS00498">
    <property type="entry name" value="TYROSINASE_2"/>
    <property type="match status" value="1"/>
</dbReference>
<reference evidence="4 5" key="1">
    <citation type="submission" date="2013-05" db="EMBL/GenBank/DDBJ databases">
        <title>Draft genome of the parasitic nematode Anyclostoma ceylanicum.</title>
        <authorList>
            <person name="Mitreva M."/>
        </authorList>
    </citation>
    <scope>NUCLEOTIDE SEQUENCE [LARGE SCALE GENOMIC DNA]</scope>
</reference>
<dbReference type="PRINTS" id="PR00092">
    <property type="entry name" value="TYROSINASE"/>
</dbReference>
<protein>
    <submittedName>
        <fullName evidence="4">Common central domain of tyrosinase</fullName>
    </submittedName>
</protein>
<dbReference type="GO" id="GO:0016491">
    <property type="term" value="F:oxidoreductase activity"/>
    <property type="evidence" value="ECO:0007669"/>
    <property type="project" value="InterPro"/>
</dbReference>
<accession>A0A0D6LZL4</accession>
<keyword evidence="1" id="KW-0479">Metal-binding</keyword>
<name>A0A0D6LZL4_9BILA</name>
<evidence type="ECO:0000256" key="1">
    <source>
        <dbReference type="ARBA" id="ARBA00022723"/>
    </source>
</evidence>
<evidence type="ECO:0000313" key="4">
    <source>
        <dbReference type="EMBL" id="EPB75541.1"/>
    </source>
</evidence>
<sequence>MSHSRLQDILTVGKRGTKDDMPPVGQMGSRSKSMHTFFLSSNHAYSALPLQQDLWPNISQLEAPTKQTVYDCTDLECLCRFMNGEWKFGAFGSDCRLKGGNVLRTSVRREYRKLSEEERIRYHKAMNEIKRNGEYDKLAKLYTTCATSPGAHGGPAFLPWHRVYLTRLEIALRMVDPQVSLPYWDTTLEYALPYPNDSILWSKDLMGEEGRDGYVGESPFKNWTITRRVGKRGHLLRESDIETILNSTRYDQILAHTAATAECRTRGYWTAIEYLHEEPHLYVGGDMEHFANATNDPLFWNFHVMVDLIWERWRKKNQNETERETQYPNNDTKCSGPEHFAESPMIPFAGLRNIDGLSNNYTDNLYVYSERPKCSKERPLACNSRYLFCDISRGDYHCASKIKLGGFCRGVKTASGRTKTRAIKVFVEAIFVKRNLSG</sequence>
<evidence type="ECO:0000313" key="5">
    <source>
        <dbReference type="Proteomes" id="UP000054495"/>
    </source>
</evidence>
<evidence type="ECO:0000259" key="2">
    <source>
        <dbReference type="PROSITE" id="PS00497"/>
    </source>
</evidence>
<dbReference type="Gene3D" id="1.10.1280.10">
    <property type="entry name" value="Di-copper center containing domain from catechol oxidase"/>
    <property type="match status" value="1"/>
</dbReference>
<dbReference type="Pfam" id="PF00264">
    <property type="entry name" value="Tyrosinase"/>
    <property type="match status" value="1"/>
</dbReference>
<dbReference type="SUPFAM" id="SSF48056">
    <property type="entry name" value="Di-copper centre-containing domain"/>
    <property type="match status" value="1"/>
</dbReference>
<dbReference type="InterPro" id="IPR002227">
    <property type="entry name" value="Tyrosinase_Cu-bd"/>
</dbReference>
<feature type="domain" description="Tyrosinase copper-binding" evidence="3">
    <location>
        <begin position="296"/>
        <end position="307"/>
    </location>
</feature>
<dbReference type="PANTHER" id="PTHR11474:SF21">
    <property type="entry name" value="SHKT DOMAIN-CONTAINING PROTEIN"/>
    <property type="match status" value="1"/>
</dbReference>
<dbReference type="GO" id="GO:0046872">
    <property type="term" value="F:metal ion binding"/>
    <property type="evidence" value="ECO:0007669"/>
    <property type="project" value="UniProtKB-KW"/>
</dbReference>
<dbReference type="InterPro" id="IPR050316">
    <property type="entry name" value="Tyrosinase/Hemocyanin"/>
</dbReference>
<dbReference type="PROSITE" id="PS00497">
    <property type="entry name" value="TYROSINASE_1"/>
    <property type="match status" value="1"/>
</dbReference>
<dbReference type="Proteomes" id="UP000054495">
    <property type="component" value="Unassembled WGS sequence"/>
</dbReference>
<feature type="domain" description="Tyrosinase copper-binding" evidence="2">
    <location>
        <begin position="152"/>
        <end position="169"/>
    </location>
</feature>
<gene>
    <name evidence="4" type="ORF">ANCCEY_05363</name>
</gene>
<keyword evidence="5" id="KW-1185">Reference proteome</keyword>